<protein>
    <submittedName>
        <fullName evidence="1">Uncharacterized protein</fullName>
    </submittedName>
</protein>
<accession>D9R5C6</accession>
<dbReference type="RefSeq" id="WP_013271427.1">
    <property type="nucleotide sequence ID" value="NC_014376.1"/>
</dbReference>
<proteinExistence type="predicted"/>
<dbReference type="OrthoDB" id="9951925at2"/>
<name>D9R5C6_LACSW</name>
<keyword evidence="2" id="KW-1185">Reference proteome</keyword>
<dbReference type="KEGG" id="csh:Closa_0706"/>
<dbReference type="Proteomes" id="UP000001662">
    <property type="component" value="Chromosome"/>
</dbReference>
<evidence type="ECO:0000313" key="1">
    <source>
        <dbReference type="EMBL" id="ADL03332.1"/>
    </source>
</evidence>
<dbReference type="PaxDb" id="610130-Closa_0706"/>
<organism evidence="1 2">
    <name type="scientific">Lacrimispora saccharolytica (strain ATCC 35040 / DSM 2544 / NRCC 2533 / WM1)</name>
    <name type="common">Clostridium saccharolyticum</name>
    <dbReference type="NCBI Taxonomy" id="610130"/>
    <lineage>
        <taxon>Bacteria</taxon>
        <taxon>Bacillati</taxon>
        <taxon>Bacillota</taxon>
        <taxon>Clostridia</taxon>
        <taxon>Lachnospirales</taxon>
        <taxon>Lachnospiraceae</taxon>
        <taxon>Lacrimispora</taxon>
    </lineage>
</organism>
<gene>
    <name evidence="1" type="ordered locus">Closa_0706</name>
</gene>
<dbReference type="STRING" id="610130.Closa_0706"/>
<dbReference type="HOGENOM" id="CLU_2933329_0_0_9"/>
<dbReference type="EMBL" id="CP002109">
    <property type="protein sequence ID" value="ADL03332.1"/>
    <property type="molecule type" value="Genomic_DNA"/>
</dbReference>
<sequence>MKKTNEITPEVIKRRMGQMEEMNQIWEKSPEKIRGYLEGFSAAVVVFAGMQESPEPRKTG</sequence>
<dbReference type="AlphaFoldDB" id="D9R5C6"/>
<evidence type="ECO:0000313" key="2">
    <source>
        <dbReference type="Proteomes" id="UP000001662"/>
    </source>
</evidence>
<reference evidence="1" key="1">
    <citation type="submission" date="2010-07" db="EMBL/GenBank/DDBJ databases">
        <title>Complete sequence of Clostridium saccharolyticum WM1.</title>
        <authorList>
            <consortium name="US DOE Joint Genome Institute"/>
            <person name="Lucas S."/>
            <person name="Copeland A."/>
            <person name="Lapidus A."/>
            <person name="Cheng J.-F."/>
            <person name="Bruce D."/>
            <person name="Goodwin L."/>
            <person name="Pitluck S."/>
            <person name="Chertkov O."/>
            <person name="Detter J.C."/>
            <person name="Han C."/>
            <person name="Tapia R."/>
            <person name="Land M."/>
            <person name="Hauser L."/>
            <person name="Chang Y.-J."/>
            <person name="Jeffries C."/>
            <person name="Kyrpides N."/>
            <person name="Ivanova N."/>
            <person name="Mikhailova N."/>
            <person name="Mouttaki H."/>
            <person name="Lin L."/>
            <person name="Zhou J."/>
            <person name="Hemme C.L."/>
            <person name="Woyke T."/>
        </authorList>
    </citation>
    <scope>NUCLEOTIDE SEQUENCE [LARGE SCALE GENOMIC DNA]</scope>
    <source>
        <strain evidence="1">WM1</strain>
    </source>
</reference>